<name>A0A1Y1IEG2_KLENI</name>
<protein>
    <submittedName>
        <fullName evidence="3">Uncharacterized protein</fullName>
    </submittedName>
</protein>
<evidence type="ECO:0000256" key="2">
    <source>
        <dbReference type="SAM" id="SignalP"/>
    </source>
</evidence>
<organism evidence="3 4">
    <name type="scientific">Klebsormidium nitens</name>
    <name type="common">Green alga</name>
    <name type="synonym">Ulothrix nitens</name>
    <dbReference type="NCBI Taxonomy" id="105231"/>
    <lineage>
        <taxon>Eukaryota</taxon>
        <taxon>Viridiplantae</taxon>
        <taxon>Streptophyta</taxon>
        <taxon>Klebsormidiophyceae</taxon>
        <taxon>Klebsormidiales</taxon>
        <taxon>Klebsormidiaceae</taxon>
        <taxon>Klebsormidium</taxon>
    </lineage>
</organism>
<dbReference type="EMBL" id="DF237369">
    <property type="protein sequence ID" value="GAQ88352.1"/>
    <property type="molecule type" value="Genomic_DNA"/>
</dbReference>
<feature type="signal peptide" evidence="2">
    <location>
        <begin position="1"/>
        <end position="25"/>
    </location>
</feature>
<proteinExistence type="predicted"/>
<feature type="chain" id="PRO_5012192046" evidence="2">
    <location>
        <begin position="26"/>
        <end position="116"/>
    </location>
</feature>
<keyword evidence="4" id="KW-1185">Reference proteome</keyword>
<gene>
    <name evidence="3" type="ORF">KFL_004200080</name>
</gene>
<reference evidence="3 4" key="1">
    <citation type="journal article" date="2014" name="Nat. Commun.">
        <title>Klebsormidium flaccidum genome reveals primary factors for plant terrestrial adaptation.</title>
        <authorList>
            <person name="Hori K."/>
            <person name="Maruyama F."/>
            <person name="Fujisawa T."/>
            <person name="Togashi T."/>
            <person name="Yamamoto N."/>
            <person name="Seo M."/>
            <person name="Sato S."/>
            <person name="Yamada T."/>
            <person name="Mori H."/>
            <person name="Tajima N."/>
            <person name="Moriyama T."/>
            <person name="Ikeuchi M."/>
            <person name="Watanabe M."/>
            <person name="Wada H."/>
            <person name="Kobayashi K."/>
            <person name="Saito M."/>
            <person name="Masuda T."/>
            <person name="Sasaki-Sekimoto Y."/>
            <person name="Mashiguchi K."/>
            <person name="Awai K."/>
            <person name="Shimojima M."/>
            <person name="Masuda S."/>
            <person name="Iwai M."/>
            <person name="Nobusawa T."/>
            <person name="Narise T."/>
            <person name="Kondo S."/>
            <person name="Saito H."/>
            <person name="Sato R."/>
            <person name="Murakawa M."/>
            <person name="Ihara Y."/>
            <person name="Oshima-Yamada Y."/>
            <person name="Ohtaka K."/>
            <person name="Satoh M."/>
            <person name="Sonobe K."/>
            <person name="Ishii M."/>
            <person name="Ohtani R."/>
            <person name="Kanamori-Sato M."/>
            <person name="Honoki R."/>
            <person name="Miyazaki D."/>
            <person name="Mochizuki H."/>
            <person name="Umetsu J."/>
            <person name="Higashi K."/>
            <person name="Shibata D."/>
            <person name="Kamiya Y."/>
            <person name="Sato N."/>
            <person name="Nakamura Y."/>
            <person name="Tabata S."/>
            <person name="Ida S."/>
            <person name="Kurokawa K."/>
            <person name="Ohta H."/>
        </authorList>
    </citation>
    <scope>NUCLEOTIDE SEQUENCE [LARGE SCALE GENOMIC DNA]</scope>
    <source>
        <strain evidence="3 4">NIES-2285</strain>
    </source>
</reference>
<keyword evidence="2" id="KW-0732">Signal</keyword>
<feature type="compositionally biased region" description="Polar residues" evidence="1">
    <location>
        <begin position="34"/>
        <end position="46"/>
    </location>
</feature>
<dbReference type="AlphaFoldDB" id="A0A1Y1IEG2"/>
<feature type="region of interest" description="Disordered" evidence="1">
    <location>
        <begin position="34"/>
        <end position="116"/>
    </location>
</feature>
<evidence type="ECO:0000313" key="3">
    <source>
        <dbReference type="EMBL" id="GAQ88352.1"/>
    </source>
</evidence>
<sequence length="116" mass="11882">MAQSQCTKALLVWLLFAAVLLVAKAGEPHSGQFQQEVHMTSSTCGATSAGRRGLRDTQTQLASTTMSGDDSGGTSTGTSTVSVNGQSETVTCTRDAAGKATCTKNGQPYAAPPGRE</sequence>
<evidence type="ECO:0000313" key="4">
    <source>
        <dbReference type="Proteomes" id="UP000054558"/>
    </source>
</evidence>
<evidence type="ECO:0000256" key="1">
    <source>
        <dbReference type="SAM" id="MobiDB-lite"/>
    </source>
</evidence>
<dbReference type="Proteomes" id="UP000054558">
    <property type="component" value="Unassembled WGS sequence"/>
</dbReference>
<accession>A0A1Y1IEG2</accession>